<name>A0A182YMN9_ANOST</name>
<feature type="region of interest" description="Disordered" evidence="1">
    <location>
        <begin position="68"/>
        <end position="194"/>
    </location>
</feature>
<dbReference type="AlphaFoldDB" id="A0A182YMN9"/>
<keyword evidence="2" id="KW-0812">Transmembrane</keyword>
<dbReference type="InterPro" id="IPR028364">
    <property type="entry name" value="Ribosomal_uL1/biogenesis"/>
</dbReference>
<organism evidence="3 4">
    <name type="scientific">Anopheles stephensi</name>
    <name type="common">Indo-Pakistan malaria mosquito</name>
    <dbReference type="NCBI Taxonomy" id="30069"/>
    <lineage>
        <taxon>Eukaryota</taxon>
        <taxon>Metazoa</taxon>
        <taxon>Ecdysozoa</taxon>
        <taxon>Arthropoda</taxon>
        <taxon>Hexapoda</taxon>
        <taxon>Insecta</taxon>
        <taxon>Pterygota</taxon>
        <taxon>Neoptera</taxon>
        <taxon>Endopterygota</taxon>
        <taxon>Diptera</taxon>
        <taxon>Nematocera</taxon>
        <taxon>Culicoidea</taxon>
        <taxon>Culicidae</taxon>
        <taxon>Anophelinae</taxon>
        <taxon>Anopheles</taxon>
    </lineage>
</organism>
<keyword evidence="2" id="KW-1133">Transmembrane helix</keyword>
<dbReference type="VEuPathDB" id="VectorBase:ASTE004447"/>
<keyword evidence="2" id="KW-0472">Membrane</keyword>
<evidence type="ECO:0000256" key="1">
    <source>
        <dbReference type="SAM" id="MobiDB-lite"/>
    </source>
</evidence>
<feature type="region of interest" description="Disordered" evidence="1">
    <location>
        <begin position="516"/>
        <end position="570"/>
    </location>
</feature>
<accession>A0A182YMN9</accession>
<dbReference type="InterPro" id="IPR016095">
    <property type="entry name" value="Ribosomal_uL1_3-a/b-sand"/>
</dbReference>
<feature type="compositionally biased region" description="Basic residues" evidence="1">
    <location>
        <begin position="553"/>
        <end position="569"/>
    </location>
</feature>
<protein>
    <submittedName>
        <fullName evidence="3">Uncharacterized protein</fullName>
    </submittedName>
</protein>
<reference evidence="4" key="1">
    <citation type="journal article" date="2014" name="Genome Biol.">
        <title>Genome analysis of a major urban malaria vector mosquito, Anopheles stephensi.</title>
        <authorList>
            <person name="Jiang X."/>
            <person name="Peery A."/>
            <person name="Hall A.B."/>
            <person name="Sharma A."/>
            <person name="Chen X.G."/>
            <person name="Waterhouse R.M."/>
            <person name="Komissarov A."/>
            <person name="Riehle M.M."/>
            <person name="Shouche Y."/>
            <person name="Sharakhova M.V."/>
            <person name="Lawson D."/>
            <person name="Pakpour N."/>
            <person name="Arensburger P."/>
            <person name="Davidson V.L."/>
            <person name="Eiglmeier K."/>
            <person name="Emrich S."/>
            <person name="George P."/>
            <person name="Kennedy R.C."/>
            <person name="Mane S.P."/>
            <person name="Maslen G."/>
            <person name="Oringanje C."/>
            <person name="Qi Y."/>
            <person name="Settlage R."/>
            <person name="Tojo M."/>
            <person name="Tubio J.M."/>
            <person name="Unger M.F."/>
            <person name="Wang B."/>
            <person name="Vernick K.D."/>
            <person name="Ribeiro J.M."/>
            <person name="James A.A."/>
            <person name="Michel K."/>
            <person name="Riehle M.A."/>
            <person name="Luckhart S."/>
            <person name="Sharakhov I.V."/>
            <person name="Tu Z."/>
        </authorList>
    </citation>
    <scope>NUCLEOTIDE SEQUENCE [LARGE SCALE GENOMIC DNA]</scope>
    <source>
        <strain evidence="4">Indian</strain>
    </source>
</reference>
<dbReference type="InterPro" id="IPR023674">
    <property type="entry name" value="Ribosomal_uL1-like"/>
</dbReference>
<feature type="compositionally biased region" description="Acidic residues" evidence="1">
    <location>
        <begin position="738"/>
        <end position="749"/>
    </location>
</feature>
<feature type="region of interest" description="Disordered" evidence="1">
    <location>
        <begin position="737"/>
        <end position="779"/>
    </location>
</feature>
<feature type="region of interest" description="Disordered" evidence="1">
    <location>
        <begin position="1"/>
        <end position="36"/>
    </location>
</feature>
<dbReference type="Pfam" id="PF00687">
    <property type="entry name" value="Ribosomal_L1"/>
    <property type="match status" value="1"/>
</dbReference>
<feature type="transmembrane region" description="Helical" evidence="2">
    <location>
        <begin position="683"/>
        <end position="703"/>
    </location>
</feature>
<proteinExistence type="predicted"/>
<dbReference type="STRING" id="30069.A0A182YMN9"/>
<feature type="compositionally biased region" description="Acidic residues" evidence="1">
    <location>
        <begin position="758"/>
        <end position="769"/>
    </location>
</feature>
<feature type="compositionally biased region" description="Basic and acidic residues" evidence="1">
    <location>
        <begin position="171"/>
        <end position="188"/>
    </location>
</feature>
<dbReference type="VEuPathDB" id="VectorBase:ASTEI09723"/>
<evidence type="ECO:0000256" key="2">
    <source>
        <dbReference type="SAM" id="Phobius"/>
    </source>
</evidence>
<sequence length="818" mass="90066">MKVKVPKTLKPVEKSQKLLKKSKSGIQKAKTPKAALKPAVAKVAVAKAAKVATAEELPVKTAFSMLVKPKKQAQKKSAAVKKAEQENSPPLVKQANGTGPADAASKQKKAKAEPAVKQANGTGPVPAATKQANGTGPAAASKQKNAKNVPAAKQANGSGPVKRAAPVAQSKAEKGDNKRPESDEPEGKKSKKLLTVQMKALKRAERKVETGAPEKADEATLALVPQQLISKESFQKVFEIIRNKVDDKGKKLFGDDLKYSLQIVSVKVPRCPVRNSRLSLSHPLLRAEDEVCLIVKDLVRGRDVDFTPSLHHWEDKLSGQDFGYKLQIIPFQQLKRDYSSFEMKRKLAQRYERFLVDARIVGHVFAFLGSQFAKRCKNPAPVNLENESKIKEAIGQALRLQTYRQGNTGLSTEIKFAAHWMPVEHAVENGMELLEKLKTVYPGGWLNIQAINVTTATEKTSSFPIYVSTIDPNLVPIPTVVGPREKFVKKQQALIEKKTGGEYEVTKEGVVRKKRKLNLDGQPDDAEESDVEVEDLEPEQDDNWVPYDDDVPRRRRTGGGGGKRQKGPKMRCVLTHSPPVVIDKRVVLSSVYDAIKGNSIDPSTSVATIGEDSRNKRNVRYYTYDDPQNDDLFPGYGEIVHPPQSGPVQKQCKPEPSSAVQSISISDHSWTGIGSSIIHLLKYLIAGLAVLTLPVLLLQAFIIPLKILMGLKSVAVANTLVLGTFLWKYLNRRRVRDDEDDDDDDDDGGGDQQQQSSGEEEEEGEAAAEEEARLRSWPAYGAGKANMTKKSLRKPIMVLRSRKTAIIKDGVITVRRLF</sequence>
<reference evidence="3" key="2">
    <citation type="submission" date="2020-05" db="UniProtKB">
        <authorList>
            <consortium name="EnsemblMetazoa"/>
        </authorList>
    </citation>
    <scope>IDENTIFICATION</scope>
    <source>
        <strain evidence="3">Indian</strain>
    </source>
</reference>
<evidence type="ECO:0000313" key="4">
    <source>
        <dbReference type="Proteomes" id="UP000076408"/>
    </source>
</evidence>
<dbReference type="Proteomes" id="UP000076408">
    <property type="component" value="Unassembled WGS sequence"/>
</dbReference>
<dbReference type="VEuPathDB" id="VectorBase:ASTEI20_035708"/>
<dbReference type="VEuPathDB" id="VectorBase:ASTEI20_042577"/>
<evidence type="ECO:0000313" key="3">
    <source>
        <dbReference type="EnsemblMetazoa" id="ASTEI09723-PA"/>
    </source>
</evidence>
<dbReference type="Gene3D" id="3.40.50.790">
    <property type="match status" value="1"/>
</dbReference>
<feature type="compositionally biased region" description="Acidic residues" evidence="1">
    <location>
        <begin position="522"/>
        <end position="542"/>
    </location>
</feature>
<dbReference type="EnsemblMetazoa" id="ASTEI09723-RA">
    <property type="protein sequence ID" value="ASTEI09723-PA"/>
    <property type="gene ID" value="ASTEI09723"/>
</dbReference>
<keyword evidence="4" id="KW-1185">Reference proteome</keyword>
<dbReference type="SUPFAM" id="SSF56808">
    <property type="entry name" value="Ribosomal protein L1"/>
    <property type="match status" value="1"/>
</dbReference>